<accession>A0A0P8D7B8</accession>
<evidence type="ECO:0000313" key="2">
    <source>
        <dbReference type="Proteomes" id="UP000050465"/>
    </source>
</evidence>
<dbReference type="InterPro" id="IPR014951">
    <property type="entry name" value="DUF1822"/>
</dbReference>
<evidence type="ECO:0008006" key="3">
    <source>
        <dbReference type="Google" id="ProtNLM"/>
    </source>
</evidence>
<dbReference type="STRING" id="1666911.HLUCCA11_22545"/>
<dbReference type="AlphaFoldDB" id="A0A0P8D7B8"/>
<dbReference type="Proteomes" id="UP000050465">
    <property type="component" value="Unassembled WGS sequence"/>
</dbReference>
<proteinExistence type="predicted"/>
<evidence type="ECO:0000313" key="1">
    <source>
        <dbReference type="EMBL" id="KPQ32008.1"/>
    </source>
</evidence>
<name>A0A0P8D7B8_9CYAN</name>
<reference evidence="1 2" key="1">
    <citation type="submission" date="2015-09" db="EMBL/GenBank/DDBJ databases">
        <title>Identification and resolution of microdiversity through metagenomic sequencing of parallel consortia.</title>
        <authorList>
            <person name="Nelson W.C."/>
            <person name="Romine M.F."/>
            <person name="Lindemann S.R."/>
        </authorList>
    </citation>
    <scope>NUCLEOTIDE SEQUENCE [LARGE SCALE GENOMIC DNA]</scope>
    <source>
        <strain evidence="1">Ana</strain>
    </source>
</reference>
<sequence>MRVHYSLFKLHPAMNVSSQMLTLPLSQSDCQWAESQAIALCDLSDFEHGDPSEPVIAHHIQCSTLASLAARYYLKLLGINSELTFVSSADSPASKHPSDYFRYLTGELTLDSNQRLHCLPVFAGHPLIDKAFALEPDHPIDSDNLGTIAIQLDLSQRTAQVVGFLPQFAPTAAAIGAAHKLPPFQSIAMLINRLSASPITHLQQWLVGQAVTGWQQLCQPKPAPAACFRTTPVSKSAHSSNFTPAIEAALLSAICNSADDEQRWQAAEQLWNLNPSHPKSPILRTKDMGLYLLGHNVTLLVGILAKPDQQRLILVRLLPSGDQPYLPQNLTLTGQDEVGDTVFSIRSRQQDDYIQFKFTAAVGDQFQLHIGWNTASITEQFIV</sequence>
<gene>
    <name evidence="1" type="ORF">HLUCCA11_22545</name>
</gene>
<comment type="caution">
    <text evidence="1">The sequence shown here is derived from an EMBL/GenBank/DDBJ whole genome shotgun (WGS) entry which is preliminary data.</text>
</comment>
<dbReference type="Pfam" id="PF08852">
    <property type="entry name" value="DUF1822"/>
    <property type="match status" value="1"/>
</dbReference>
<dbReference type="EMBL" id="LJZR01000073">
    <property type="protein sequence ID" value="KPQ32008.1"/>
    <property type="molecule type" value="Genomic_DNA"/>
</dbReference>
<protein>
    <recommendedName>
        <fullName evidence="3">DUF1822 family protein</fullName>
    </recommendedName>
</protein>
<organism evidence="1 2">
    <name type="scientific">Phormidesmis priestleyi Ana</name>
    <dbReference type="NCBI Taxonomy" id="1666911"/>
    <lineage>
        <taxon>Bacteria</taxon>
        <taxon>Bacillati</taxon>
        <taxon>Cyanobacteriota</taxon>
        <taxon>Cyanophyceae</taxon>
        <taxon>Leptolyngbyales</taxon>
        <taxon>Leptolyngbyaceae</taxon>
        <taxon>Phormidesmis</taxon>
    </lineage>
</organism>